<organism evidence="1 2">
    <name type="scientific">Clathrus columnatus</name>
    <dbReference type="NCBI Taxonomy" id="1419009"/>
    <lineage>
        <taxon>Eukaryota</taxon>
        <taxon>Fungi</taxon>
        <taxon>Dikarya</taxon>
        <taxon>Basidiomycota</taxon>
        <taxon>Agaricomycotina</taxon>
        <taxon>Agaricomycetes</taxon>
        <taxon>Phallomycetidae</taxon>
        <taxon>Phallales</taxon>
        <taxon>Clathraceae</taxon>
        <taxon>Clathrus</taxon>
    </lineage>
</organism>
<protein>
    <recommendedName>
        <fullName evidence="3">F-box/LRR-repeat protein</fullName>
    </recommendedName>
</protein>
<evidence type="ECO:0008006" key="3">
    <source>
        <dbReference type="Google" id="ProtNLM"/>
    </source>
</evidence>
<evidence type="ECO:0000313" key="2">
    <source>
        <dbReference type="Proteomes" id="UP001050691"/>
    </source>
</evidence>
<dbReference type="Proteomes" id="UP001050691">
    <property type="component" value="Unassembled WGS sequence"/>
</dbReference>
<gene>
    <name evidence="1" type="ORF">Clacol_005229</name>
</gene>
<reference evidence="1" key="1">
    <citation type="submission" date="2021-10" db="EMBL/GenBank/DDBJ databases">
        <title>De novo Genome Assembly of Clathrus columnatus (Basidiomycota, Fungi) Using Illumina and Nanopore Sequence Data.</title>
        <authorList>
            <person name="Ogiso-Tanaka E."/>
            <person name="Itagaki H."/>
            <person name="Hosoya T."/>
            <person name="Hosaka K."/>
        </authorList>
    </citation>
    <scope>NUCLEOTIDE SEQUENCE</scope>
    <source>
        <strain evidence="1">MO-923</strain>
    </source>
</reference>
<proteinExistence type="predicted"/>
<accession>A0AAV5ADK4</accession>
<keyword evidence="2" id="KW-1185">Reference proteome</keyword>
<evidence type="ECO:0000313" key="1">
    <source>
        <dbReference type="EMBL" id="GJJ11000.1"/>
    </source>
</evidence>
<sequence>MSNITCLHFSGALSDVIFRDVTFPRLELFSSIDHFTPEILKFLYRHPSITKLFLSCDNIPDISTEFLPRLEYFSGTLSVAKKVIPGRPITDIGLSWRSHTSEERTDEIIKGFTLSSTPILRFSSTALYPQDNRFFLITTIARYFPYLQSLQLINLALEGVSDRLFVNSLTRLLPSLKHLQHLTVASIFSIHDMSELQEVETTVEWRRLCPQLNFVVFPNYLRYVAKGLEITSLLNPLHPIQVLYITNL</sequence>
<comment type="caution">
    <text evidence="1">The sequence shown here is derived from an EMBL/GenBank/DDBJ whole genome shotgun (WGS) entry which is preliminary data.</text>
</comment>
<name>A0AAV5ADK4_9AGAM</name>
<dbReference type="EMBL" id="BPWL01000006">
    <property type="protein sequence ID" value="GJJ11000.1"/>
    <property type="molecule type" value="Genomic_DNA"/>
</dbReference>
<dbReference type="AlphaFoldDB" id="A0AAV5ADK4"/>